<dbReference type="InterPro" id="IPR019734">
    <property type="entry name" value="TPR_rpt"/>
</dbReference>
<accession>A0A841JNF8</accession>
<comment type="caution">
    <text evidence="6">The sequence shown here is derived from an EMBL/GenBank/DDBJ whole genome shotgun (WGS) entry which is preliminary data.</text>
</comment>
<sequence length="632" mass="69355">MSLRFTFALLLLLAGNSFGQQESSLQSILADAQKAQSANDYITATTDYKAAVKIRQDVPELWANLGLMQHESGDYEGAIQSFREANRIRPSLYVPNLFLGIDYVRTGKQKEAVPLLLKAERMNDIDPLPSLTLGRAYSSLGEYRLAAEELQRTIHRDPKQSSAWFALGIVYLHQVEDEARTMTARSPDSPYAKALYAEALVKQDRYKEAEDLYHQVLAAKDQPDCMLSEQGFLEILQNKLEDAARDFQAERSAHPECTIALLGQSRIAVERGSPDEAMRLLQQVWSRNAEFITSHSDALFAGMKQHDRNSFEEFLSQQSGAEEIATALKHTAQGNQPMGNSNDGSSSAPLSLSDAERAFQEGNDAKCVEHLRAGLKSGSSQTLRLLAVCSYFSGNYKLTSDTGAELAKIPVLSSAGLYWSLKANEKLAQDSLAQFEQLEPNSARSHLLMGDIYRQRQLFADAENEYQKALEIAPGDTGAMMGLASAYLGDAKIDQAIAIAERSLAQTPDDLETNTIMGEALIAQHRFAASEPYLLKGLHSKPQMLPHVHALLGKAYAADGKGTDAIRELTLGLASDEDGGLHYQLARLYSKAGDQPAAELAIAQMKAIQQKRRQASVIAVEDSHSSNLDDAP</sequence>
<reference evidence="6 7" key="1">
    <citation type="submission" date="2020-08" db="EMBL/GenBank/DDBJ databases">
        <title>Genomic Encyclopedia of Type Strains, Phase IV (KMG-IV): sequencing the most valuable type-strain genomes for metagenomic binning, comparative biology and taxonomic classification.</title>
        <authorList>
            <person name="Goeker M."/>
        </authorList>
    </citation>
    <scope>NUCLEOTIDE SEQUENCE [LARGE SCALE GENOMIC DNA]</scope>
    <source>
        <strain evidence="6 7">DSM 103733</strain>
    </source>
</reference>
<name>A0A841JNF8_9BACT</name>
<feature type="signal peptide" evidence="5">
    <location>
        <begin position="1"/>
        <end position="19"/>
    </location>
</feature>
<keyword evidence="5" id="KW-0732">Signal</keyword>
<dbReference type="SMART" id="SM00028">
    <property type="entry name" value="TPR"/>
    <property type="match status" value="7"/>
</dbReference>
<feature type="compositionally biased region" description="Polar residues" evidence="4">
    <location>
        <begin position="333"/>
        <end position="350"/>
    </location>
</feature>
<evidence type="ECO:0000256" key="2">
    <source>
        <dbReference type="ARBA" id="ARBA00022803"/>
    </source>
</evidence>
<organism evidence="6 7">
    <name type="scientific">Silvibacterium bohemicum</name>
    <dbReference type="NCBI Taxonomy" id="1577686"/>
    <lineage>
        <taxon>Bacteria</taxon>
        <taxon>Pseudomonadati</taxon>
        <taxon>Acidobacteriota</taxon>
        <taxon>Terriglobia</taxon>
        <taxon>Terriglobales</taxon>
        <taxon>Acidobacteriaceae</taxon>
        <taxon>Silvibacterium</taxon>
    </lineage>
</organism>
<dbReference type="Pfam" id="PF14559">
    <property type="entry name" value="TPR_19"/>
    <property type="match status" value="1"/>
</dbReference>
<keyword evidence="2 3" id="KW-0802">TPR repeat</keyword>
<dbReference type="Pfam" id="PF13181">
    <property type="entry name" value="TPR_8"/>
    <property type="match status" value="1"/>
</dbReference>
<dbReference type="InterPro" id="IPR011990">
    <property type="entry name" value="TPR-like_helical_dom_sf"/>
</dbReference>
<evidence type="ECO:0000313" key="7">
    <source>
        <dbReference type="Proteomes" id="UP000538666"/>
    </source>
</evidence>
<dbReference type="PANTHER" id="PTHR45586">
    <property type="entry name" value="TPR REPEAT-CONTAINING PROTEIN PA4667"/>
    <property type="match status" value="1"/>
</dbReference>
<dbReference type="Gene3D" id="1.25.40.10">
    <property type="entry name" value="Tetratricopeptide repeat domain"/>
    <property type="match status" value="2"/>
</dbReference>
<evidence type="ECO:0000256" key="5">
    <source>
        <dbReference type="SAM" id="SignalP"/>
    </source>
</evidence>
<feature type="repeat" description="TPR" evidence="3">
    <location>
        <begin position="443"/>
        <end position="476"/>
    </location>
</feature>
<evidence type="ECO:0000256" key="4">
    <source>
        <dbReference type="SAM" id="MobiDB-lite"/>
    </source>
</evidence>
<feature type="chain" id="PRO_5032285812" evidence="5">
    <location>
        <begin position="20"/>
        <end position="632"/>
    </location>
</feature>
<dbReference type="EMBL" id="JACHEK010000002">
    <property type="protein sequence ID" value="MBB6142902.1"/>
    <property type="molecule type" value="Genomic_DNA"/>
</dbReference>
<proteinExistence type="predicted"/>
<feature type="repeat" description="TPR" evidence="3">
    <location>
        <begin position="127"/>
        <end position="160"/>
    </location>
</feature>
<keyword evidence="1" id="KW-0677">Repeat</keyword>
<dbReference type="PROSITE" id="PS50005">
    <property type="entry name" value="TPR"/>
    <property type="match status" value="3"/>
</dbReference>
<evidence type="ECO:0000256" key="3">
    <source>
        <dbReference type="PROSITE-ProRule" id="PRU00339"/>
    </source>
</evidence>
<gene>
    <name evidence="6" type="ORF">HNQ77_000846</name>
</gene>
<dbReference type="InterPro" id="IPR051012">
    <property type="entry name" value="CellSynth/LPSAsmb/PSIAsmb"/>
</dbReference>
<feature type="region of interest" description="Disordered" evidence="4">
    <location>
        <begin position="333"/>
        <end position="352"/>
    </location>
</feature>
<dbReference type="SUPFAM" id="SSF48452">
    <property type="entry name" value="TPR-like"/>
    <property type="match status" value="2"/>
</dbReference>
<dbReference type="Pfam" id="PF13432">
    <property type="entry name" value="TPR_16"/>
    <property type="match status" value="2"/>
</dbReference>
<feature type="repeat" description="TPR" evidence="3">
    <location>
        <begin position="59"/>
        <end position="92"/>
    </location>
</feature>
<keyword evidence="7" id="KW-1185">Reference proteome</keyword>
<dbReference type="AlphaFoldDB" id="A0A841JNF8"/>
<dbReference type="Pfam" id="PF13176">
    <property type="entry name" value="TPR_7"/>
    <property type="match status" value="1"/>
</dbReference>
<dbReference type="RefSeq" id="WP_050061860.1">
    <property type="nucleotide sequence ID" value="NZ_JACHEK010000002.1"/>
</dbReference>
<evidence type="ECO:0000313" key="6">
    <source>
        <dbReference type="EMBL" id="MBB6142902.1"/>
    </source>
</evidence>
<dbReference type="Proteomes" id="UP000538666">
    <property type="component" value="Unassembled WGS sequence"/>
</dbReference>
<evidence type="ECO:0000256" key="1">
    <source>
        <dbReference type="ARBA" id="ARBA00022737"/>
    </source>
</evidence>
<dbReference type="PANTHER" id="PTHR45586:SF1">
    <property type="entry name" value="LIPOPOLYSACCHARIDE ASSEMBLY PROTEIN B"/>
    <property type="match status" value="1"/>
</dbReference>
<protein>
    <submittedName>
        <fullName evidence="6">Tetratricopeptide (TPR) repeat protein</fullName>
    </submittedName>
</protein>